<name>A4CB96_9GAMM</name>
<evidence type="ECO:0000313" key="1">
    <source>
        <dbReference type="EMBL" id="EAR27633.1"/>
    </source>
</evidence>
<protein>
    <submittedName>
        <fullName evidence="1">Uncharacterized protein</fullName>
    </submittedName>
</protein>
<reference evidence="1 2" key="1">
    <citation type="submission" date="2006-02" db="EMBL/GenBank/DDBJ databases">
        <authorList>
            <person name="Moran M.A."/>
            <person name="Kjelleberg S."/>
            <person name="Egan S."/>
            <person name="Saunders N."/>
            <person name="Thomas T."/>
            <person name="Ferriera S."/>
            <person name="Johnson J."/>
            <person name="Kravitz S."/>
            <person name="Halpern A."/>
            <person name="Remington K."/>
            <person name="Beeson K."/>
            <person name="Tran B."/>
            <person name="Rogers Y.-H."/>
            <person name="Friedman R."/>
            <person name="Venter J.C."/>
        </authorList>
    </citation>
    <scope>NUCLEOTIDE SEQUENCE [LARGE SCALE GENOMIC DNA]</scope>
    <source>
        <strain evidence="1 2">D2</strain>
    </source>
</reference>
<dbReference type="EMBL" id="AAOH01000005">
    <property type="protein sequence ID" value="EAR27633.1"/>
    <property type="molecule type" value="Genomic_DNA"/>
</dbReference>
<comment type="caution">
    <text evidence="1">The sequence shown here is derived from an EMBL/GenBank/DDBJ whole genome shotgun (WGS) entry which is preliminary data.</text>
</comment>
<accession>A4CB96</accession>
<dbReference type="Proteomes" id="UP000006201">
    <property type="component" value="Unassembled WGS sequence"/>
</dbReference>
<organism evidence="1 2">
    <name type="scientific">Pseudoalteromonas tunicata D2</name>
    <dbReference type="NCBI Taxonomy" id="87626"/>
    <lineage>
        <taxon>Bacteria</taxon>
        <taxon>Pseudomonadati</taxon>
        <taxon>Pseudomonadota</taxon>
        <taxon>Gammaproteobacteria</taxon>
        <taxon>Alteromonadales</taxon>
        <taxon>Pseudoalteromonadaceae</taxon>
        <taxon>Pseudoalteromonas</taxon>
    </lineage>
</organism>
<keyword evidence="2" id="KW-1185">Reference proteome</keyword>
<dbReference type="HOGENOM" id="CLU_3383407_0_0_6"/>
<proteinExistence type="predicted"/>
<evidence type="ECO:0000313" key="2">
    <source>
        <dbReference type="Proteomes" id="UP000006201"/>
    </source>
</evidence>
<dbReference type="AlphaFoldDB" id="A4CB96"/>
<sequence>MSPFLRIEDKIMMISYGHKYVAECNGLSTALTY</sequence>
<gene>
    <name evidence="1" type="ORF">PTD2_17465</name>
</gene>